<dbReference type="InParanoid" id="B7GDQ8"/>
<evidence type="ECO:0000259" key="9">
    <source>
        <dbReference type="PROSITE" id="PS51194"/>
    </source>
</evidence>
<dbReference type="InterPro" id="IPR027417">
    <property type="entry name" value="P-loop_NTPase"/>
</dbReference>
<keyword evidence="5" id="KW-0067">ATP-binding</keyword>
<dbReference type="InterPro" id="IPR014001">
    <property type="entry name" value="Helicase_ATP-bd"/>
</dbReference>
<dbReference type="SMART" id="SM01142">
    <property type="entry name" value="DSHCT"/>
    <property type="match status" value="1"/>
</dbReference>
<evidence type="ECO:0000256" key="4">
    <source>
        <dbReference type="ARBA" id="ARBA00022806"/>
    </source>
</evidence>
<dbReference type="PIRSF" id="PIRSF005198">
    <property type="entry name" value="Antiviral_helicase_SKI2"/>
    <property type="match status" value="1"/>
</dbReference>
<dbReference type="InterPro" id="IPR048392">
    <property type="entry name" value="MTR4-like_stalk"/>
</dbReference>
<evidence type="ECO:0000259" key="8">
    <source>
        <dbReference type="PROSITE" id="PS51192"/>
    </source>
</evidence>
<dbReference type="CDD" id="cd18795">
    <property type="entry name" value="SF2_C_Ski2"/>
    <property type="match status" value="1"/>
</dbReference>
<keyword evidence="11" id="KW-1185">Reference proteome</keyword>
<dbReference type="PROSITE" id="PS51192">
    <property type="entry name" value="HELICASE_ATP_BIND_1"/>
    <property type="match status" value="1"/>
</dbReference>
<dbReference type="FunCoup" id="B7GDQ8">
    <property type="interactions" value="492"/>
</dbReference>
<dbReference type="FunFam" id="1.10.3380.30:FF:000006">
    <property type="entry name" value="DExH-box ATP-dependent RNA helicase DExH10"/>
    <property type="match status" value="1"/>
</dbReference>
<dbReference type="InterPro" id="IPR011545">
    <property type="entry name" value="DEAD/DEAH_box_helicase_dom"/>
</dbReference>
<dbReference type="FunFam" id="3.40.50.300:FF:000141">
    <property type="entry name" value="ATP-dependent RNA helicase DOB1"/>
    <property type="match status" value="1"/>
</dbReference>
<dbReference type="GO" id="GO:0000460">
    <property type="term" value="P:maturation of 5.8S rRNA"/>
    <property type="evidence" value="ECO:0007669"/>
    <property type="project" value="TreeGrafter"/>
</dbReference>
<dbReference type="Pfam" id="PF00270">
    <property type="entry name" value="DEAD"/>
    <property type="match status" value="1"/>
</dbReference>
<reference evidence="11" key="2">
    <citation type="submission" date="2008-08" db="EMBL/GenBank/DDBJ databases">
        <authorList>
            <consortium name="Diatom Consortium"/>
            <person name="Grigoriev I."/>
            <person name="Grimwood J."/>
            <person name="Kuo A."/>
            <person name="Otillar R.P."/>
            <person name="Salamov A."/>
            <person name="Detter J.C."/>
            <person name="Lindquist E."/>
            <person name="Shapiro H."/>
            <person name="Lucas S."/>
            <person name="Glavina del Rio T."/>
            <person name="Pitluck S."/>
            <person name="Rokhsar D."/>
            <person name="Bowler C."/>
        </authorList>
    </citation>
    <scope>GENOME REANNOTATION</scope>
    <source>
        <strain evidence="11">CCAP 1055/1</strain>
    </source>
</reference>
<dbReference type="RefSeq" id="XP_002185257.1">
    <property type="nucleotide sequence ID" value="XM_002185221.1"/>
</dbReference>
<feature type="domain" description="Helicase C-terminal" evidence="9">
    <location>
        <begin position="322"/>
        <end position="526"/>
    </location>
</feature>
<dbReference type="InterPro" id="IPR025696">
    <property type="entry name" value="Beta-barrel_MTR4"/>
</dbReference>
<dbReference type="CDD" id="cd18024">
    <property type="entry name" value="DEXHc_Mtr4-like"/>
    <property type="match status" value="1"/>
</dbReference>
<sequence>MADLNDLFGAFDGNDSDHGSSSLQDEPAVLPKKPRLEERNSQRSSSPPEDELSNIRSYSAFPKNLPAGFAPPRVEPPQEPAKTYAFKLDPFQAQAVAYIDKEESVLVAAHTSAGKTAVAEYAVAKSLKAGQRVIYTSPIKALSNQKFRDLQEEFDDVGLMTGDITINPDATCLVMTTEILRSMLYRGSELMREISWVIYDEVHYMRDAERGVVWEESIILLPHRVRFVFLSATIPNATQFADWIAEIHHQPCHVVYTNYRPTPLQHYIFPQGGEGLHLVVDERGKFREANFQKAMASLQSGNGNAKKRGRGKQGGGAGQFADLHRIVKLIMERNLNPCIIFSFSKKDCEKYALALNQEDYTDDVEKDLVAQVYHNAIDSLSDDDRKLPQVEALLPLLKRGIGIHHGGLLPILKEIVEILFTEGLIKALFATETFSIGINAPAKTVVFTNTRKWDGKDFRWVSSGEYIQMSGRAGRRGKDDRGIVIQMVDEKMEPAVCKDMLYGAPNPLNSSYRISYNMLLNLMRVEDVDPEYLIRASFHQFQREKDAPGLIADAEILESQAETVDFQSEEEVTLVAEYYQMDQQLLLTRRKIGTIVRKPGYVLKFLQAPGRFLDVILDGEEFGWGVLVSCKKRQGIGSGGEAGRIASLTNQPEYILDVLLNCVDRHFDKNRKGKDEDAENVNLLIERLSAVRIFIPQDITTPEARRKVSTSVKEVSKRFPDGIPLLDPVADLGINDDAFMTLLKRAETLTNLLAEHKLANDFVDSSRLELVQRYEKKADMLERAKTLREEARNCQTMAMKDDLKKMKRVLKKLGHVDAGGVIQTKGRTACEINTSDELVVVELIFGGIFNDLSVEQSVALLSCMTFDERNKNEDDPASGLKSFLSNPFYKLQEVARTVARVVISCGIDLNEDEFVDKFNPGMMEAVFAWCKGAKFIEVQKLTGSFEGTTIRTLRRLEELVRQITAAAKAIGNHELEAKFEKGSELIKRDIVFCSSLYL</sequence>
<keyword evidence="4" id="KW-0347">Helicase</keyword>
<dbReference type="KEGG" id="pti:PHATRDRAFT_50326"/>
<dbReference type="PROSITE" id="PS51194">
    <property type="entry name" value="HELICASE_CTER"/>
    <property type="match status" value="1"/>
</dbReference>
<evidence type="ECO:0000256" key="2">
    <source>
        <dbReference type="ARBA" id="ARBA00022741"/>
    </source>
</evidence>
<dbReference type="SMART" id="SM00490">
    <property type="entry name" value="HELICc"/>
    <property type="match status" value="1"/>
</dbReference>
<keyword evidence="6" id="KW-0539">Nucleus</keyword>
<dbReference type="Pfam" id="PF08148">
    <property type="entry name" value="DSHCT"/>
    <property type="match status" value="1"/>
</dbReference>
<dbReference type="InterPro" id="IPR012961">
    <property type="entry name" value="Ski2/MTR4_C"/>
</dbReference>
<evidence type="ECO:0000256" key="7">
    <source>
        <dbReference type="SAM" id="MobiDB-lite"/>
    </source>
</evidence>
<evidence type="ECO:0000256" key="5">
    <source>
        <dbReference type="ARBA" id="ARBA00022840"/>
    </source>
</evidence>
<evidence type="ECO:0000313" key="11">
    <source>
        <dbReference type="Proteomes" id="UP000000759"/>
    </source>
</evidence>
<dbReference type="PaxDb" id="2850-Phatr50326"/>
<dbReference type="Gene3D" id="1.10.3380.30">
    <property type="match status" value="1"/>
</dbReference>
<dbReference type="GO" id="GO:0005634">
    <property type="term" value="C:nucleus"/>
    <property type="evidence" value="ECO:0007669"/>
    <property type="project" value="UniProtKB-SubCell"/>
</dbReference>
<dbReference type="Pfam" id="PF13234">
    <property type="entry name" value="MTR4_beta-barrel"/>
    <property type="match status" value="1"/>
</dbReference>
<dbReference type="STRING" id="556484.B7GDQ8"/>
<name>B7GDQ8_PHATC</name>
<evidence type="ECO:0000256" key="3">
    <source>
        <dbReference type="ARBA" id="ARBA00022801"/>
    </source>
</evidence>
<evidence type="ECO:0000256" key="1">
    <source>
        <dbReference type="ARBA" id="ARBA00004123"/>
    </source>
</evidence>
<dbReference type="Gene3D" id="3.40.50.300">
    <property type="entry name" value="P-loop containing nucleotide triphosphate hydrolases"/>
    <property type="match status" value="2"/>
</dbReference>
<accession>B7GDQ8</accession>
<evidence type="ECO:0000313" key="10">
    <source>
        <dbReference type="EMBL" id="EEC43389.1"/>
    </source>
</evidence>
<dbReference type="SMART" id="SM00487">
    <property type="entry name" value="DEXDc"/>
    <property type="match status" value="1"/>
</dbReference>
<dbReference type="OrthoDB" id="64767at2759"/>
<dbReference type="Pfam" id="PF00271">
    <property type="entry name" value="Helicase_C"/>
    <property type="match status" value="1"/>
</dbReference>
<dbReference type="SUPFAM" id="SSF52540">
    <property type="entry name" value="P-loop containing nucleoside triphosphate hydrolases"/>
    <property type="match status" value="1"/>
</dbReference>
<dbReference type="InterPro" id="IPR001650">
    <property type="entry name" value="Helicase_C-like"/>
</dbReference>
<protein>
    <recommendedName>
        <fullName evidence="12">Antiviral helicase</fullName>
    </recommendedName>
</protein>
<dbReference type="GO" id="GO:0003723">
    <property type="term" value="F:RNA binding"/>
    <property type="evidence" value="ECO:0007669"/>
    <property type="project" value="InterPro"/>
</dbReference>
<dbReference type="GO" id="GO:0016787">
    <property type="term" value="F:hydrolase activity"/>
    <property type="evidence" value="ECO:0007669"/>
    <property type="project" value="UniProtKB-KW"/>
</dbReference>
<organism evidence="10 11">
    <name type="scientific">Phaeodactylum tricornutum (strain CCAP 1055/1)</name>
    <dbReference type="NCBI Taxonomy" id="556484"/>
    <lineage>
        <taxon>Eukaryota</taxon>
        <taxon>Sar</taxon>
        <taxon>Stramenopiles</taxon>
        <taxon>Ochrophyta</taxon>
        <taxon>Bacillariophyta</taxon>
        <taxon>Bacillariophyceae</taxon>
        <taxon>Bacillariophycidae</taxon>
        <taxon>Naviculales</taxon>
        <taxon>Phaeodactylaceae</taxon>
        <taxon>Phaeodactylum</taxon>
    </lineage>
</organism>
<dbReference type="InterPro" id="IPR016438">
    <property type="entry name" value="SKI2-like"/>
</dbReference>
<dbReference type="FunFam" id="3.40.50.300:FF:000083">
    <property type="entry name" value="ATP-dependent RNA helicase DOB1"/>
    <property type="match status" value="1"/>
</dbReference>
<dbReference type="AlphaFoldDB" id="B7GDQ8"/>
<dbReference type="PANTHER" id="PTHR12131">
    <property type="entry name" value="ATP-DEPENDENT RNA AND DNA HELICASE"/>
    <property type="match status" value="1"/>
</dbReference>
<dbReference type="Gene3D" id="2.40.30.300">
    <property type="match status" value="1"/>
</dbReference>
<dbReference type="EMBL" id="CM000630">
    <property type="protein sequence ID" value="EEC43389.1"/>
    <property type="molecule type" value="Genomic_DNA"/>
</dbReference>
<keyword evidence="3" id="KW-0378">Hydrolase</keyword>
<comment type="subcellular location">
    <subcellularLocation>
        <location evidence="1">Nucleus</location>
    </subcellularLocation>
</comment>
<dbReference type="GO" id="GO:0006401">
    <property type="term" value="P:RNA catabolic process"/>
    <property type="evidence" value="ECO:0007669"/>
    <property type="project" value="InterPro"/>
</dbReference>
<dbReference type="GeneID" id="7198985"/>
<keyword evidence="2" id="KW-0547">Nucleotide-binding</keyword>
<dbReference type="GO" id="GO:0005524">
    <property type="term" value="F:ATP binding"/>
    <property type="evidence" value="ECO:0007669"/>
    <property type="project" value="UniProtKB-KW"/>
</dbReference>
<proteinExistence type="predicted"/>
<dbReference type="InterPro" id="IPR050699">
    <property type="entry name" value="RNA-DNA_Helicase"/>
</dbReference>
<feature type="region of interest" description="Disordered" evidence="7">
    <location>
        <begin position="1"/>
        <end position="57"/>
    </location>
</feature>
<evidence type="ECO:0000256" key="6">
    <source>
        <dbReference type="ARBA" id="ARBA00023242"/>
    </source>
</evidence>
<feature type="domain" description="Helicase ATP-binding" evidence="8">
    <location>
        <begin position="96"/>
        <end position="252"/>
    </location>
</feature>
<dbReference type="GO" id="GO:0003724">
    <property type="term" value="F:RNA helicase activity"/>
    <property type="evidence" value="ECO:0007669"/>
    <property type="project" value="InterPro"/>
</dbReference>
<dbReference type="PANTHER" id="PTHR12131:SF25">
    <property type="entry name" value="DEXH-BOX ATP-DEPENDENT RNA HELICASE DEXH9"/>
    <property type="match status" value="1"/>
</dbReference>
<dbReference type="Proteomes" id="UP000000759">
    <property type="component" value="Chromosome 28"/>
</dbReference>
<reference evidence="10 11" key="1">
    <citation type="journal article" date="2008" name="Nature">
        <title>The Phaeodactylum genome reveals the evolutionary history of diatom genomes.</title>
        <authorList>
            <person name="Bowler C."/>
            <person name="Allen A.E."/>
            <person name="Badger J.H."/>
            <person name="Grimwood J."/>
            <person name="Jabbari K."/>
            <person name="Kuo A."/>
            <person name="Maheswari U."/>
            <person name="Martens C."/>
            <person name="Maumus F."/>
            <person name="Otillar R.P."/>
            <person name="Rayko E."/>
            <person name="Salamov A."/>
            <person name="Vandepoele K."/>
            <person name="Beszteri B."/>
            <person name="Gruber A."/>
            <person name="Heijde M."/>
            <person name="Katinka M."/>
            <person name="Mock T."/>
            <person name="Valentin K."/>
            <person name="Verret F."/>
            <person name="Berges J.A."/>
            <person name="Brownlee C."/>
            <person name="Cadoret J.P."/>
            <person name="Chiovitti A."/>
            <person name="Choi C.J."/>
            <person name="Coesel S."/>
            <person name="De Martino A."/>
            <person name="Detter J.C."/>
            <person name="Durkin C."/>
            <person name="Falciatore A."/>
            <person name="Fournet J."/>
            <person name="Haruta M."/>
            <person name="Huysman M.J."/>
            <person name="Jenkins B.D."/>
            <person name="Jiroutova K."/>
            <person name="Jorgensen R.E."/>
            <person name="Joubert Y."/>
            <person name="Kaplan A."/>
            <person name="Kroger N."/>
            <person name="Kroth P.G."/>
            <person name="La Roche J."/>
            <person name="Lindquist E."/>
            <person name="Lommer M."/>
            <person name="Martin-Jezequel V."/>
            <person name="Lopez P.J."/>
            <person name="Lucas S."/>
            <person name="Mangogna M."/>
            <person name="McGinnis K."/>
            <person name="Medlin L.K."/>
            <person name="Montsant A."/>
            <person name="Oudot-Le Secq M.P."/>
            <person name="Napoli C."/>
            <person name="Obornik M."/>
            <person name="Parker M.S."/>
            <person name="Petit J.L."/>
            <person name="Porcel B.M."/>
            <person name="Poulsen N."/>
            <person name="Robison M."/>
            <person name="Rychlewski L."/>
            <person name="Rynearson T.A."/>
            <person name="Schmutz J."/>
            <person name="Shapiro H."/>
            <person name="Siaut M."/>
            <person name="Stanley M."/>
            <person name="Sussman M.R."/>
            <person name="Taylor A.R."/>
            <person name="Vardi A."/>
            <person name="von Dassow P."/>
            <person name="Vyverman W."/>
            <person name="Willis A."/>
            <person name="Wyrwicz L.S."/>
            <person name="Rokhsar D.S."/>
            <person name="Weissenbach J."/>
            <person name="Armbrust E.V."/>
            <person name="Green B.R."/>
            <person name="Van de Peer Y."/>
            <person name="Grigoriev I.V."/>
        </authorList>
    </citation>
    <scope>NUCLEOTIDE SEQUENCE [LARGE SCALE GENOMIC DNA]</scope>
    <source>
        <strain evidence="10 11">CCAP 1055/1</strain>
    </source>
</reference>
<dbReference type="Pfam" id="PF21408">
    <property type="entry name" value="MTR4-like_stalk"/>
    <property type="match status" value="1"/>
</dbReference>
<evidence type="ECO:0008006" key="12">
    <source>
        <dbReference type="Google" id="ProtNLM"/>
    </source>
</evidence>
<gene>
    <name evidence="10" type="ORF">PHATRDRAFT_50326</name>
</gene>
<dbReference type="eggNOG" id="KOG0948">
    <property type="taxonomic scope" value="Eukaryota"/>
</dbReference>